<comment type="similarity">
    <text evidence="5">Belongs to the HdeA family.</text>
</comment>
<dbReference type="SUPFAM" id="SSF47752">
    <property type="entry name" value="Protein HNS-dependent expression A, HdeA"/>
    <property type="match status" value="1"/>
</dbReference>
<organism evidence="6 7">
    <name type="scientific">Pseudomonas deceptionensis</name>
    <dbReference type="NCBI Taxonomy" id="882211"/>
    <lineage>
        <taxon>Bacteria</taxon>
        <taxon>Pseudomonadati</taxon>
        <taxon>Pseudomonadota</taxon>
        <taxon>Gammaproteobacteria</taxon>
        <taxon>Pseudomonadales</taxon>
        <taxon>Pseudomonadaceae</taxon>
        <taxon>Pseudomonas</taxon>
    </lineage>
</organism>
<dbReference type="GO" id="GO:1990451">
    <property type="term" value="P:cellular stress response to acidic pH"/>
    <property type="evidence" value="ECO:0007669"/>
    <property type="project" value="UniProtKB-UniRule"/>
</dbReference>
<dbReference type="NCBIfam" id="NF007576">
    <property type="entry name" value="PRK10208.1"/>
    <property type="match status" value="1"/>
</dbReference>
<evidence type="ECO:0000256" key="4">
    <source>
        <dbReference type="ARBA" id="ARBA00023186"/>
    </source>
</evidence>
<keyword evidence="1 5" id="KW-0732">Signal</keyword>
<dbReference type="AlphaFoldDB" id="A0A0J6G9Y5"/>
<dbReference type="Proteomes" id="UP000183613">
    <property type="component" value="Unassembled WGS sequence"/>
</dbReference>
<evidence type="ECO:0000313" key="6">
    <source>
        <dbReference type="EMBL" id="SEE98673.1"/>
    </source>
</evidence>
<keyword evidence="4 5" id="KW-0143">Chaperone</keyword>
<keyword evidence="7" id="KW-1185">Reference proteome</keyword>
<sequence precursor="true">MKKHILLMGAVGLVALSTLAQAETKQPVSKWTCADFLAVDESFQPTAVGLGEAINKKGKVEDAVLDVDGIAKITPIVVTACKETPKESFVSKLKSEWAKIKKDV</sequence>
<dbReference type="InterPro" id="IPR010486">
    <property type="entry name" value="HNS-dep_expression_A/B"/>
</dbReference>
<dbReference type="InterPro" id="IPR024972">
    <property type="entry name" value="HdeA"/>
</dbReference>
<dbReference type="Pfam" id="PF06411">
    <property type="entry name" value="HdeA"/>
    <property type="match status" value="1"/>
</dbReference>
<dbReference type="HAMAP" id="MF_00946">
    <property type="entry name" value="HdeA"/>
    <property type="match status" value="1"/>
</dbReference>
<proteinExistence type="inferred from homology"/>
<dbReference type="InterPro" id="IPR038303">
    <property type="entry name" value="HdeA/HdeB_sf"/>
</dbReference>
<reference evidence="6" key="1">
    <citation type="submission" date="2016-10" db="EMBL/GenBank/DDBJ databases">
        <authorList>
            <person name="Varghese N."/>
            <person name="Submissions S."/>
        </authorList>
    </citation>
    <scope>NUCLEOTIDE SEQUENCE [LARGE SCALE GENOMIC DNA]</scope>
    <source>
        <strain evidence="6">LMG 25555</strain>
    </source>
</reference>
<comment type="function">
    <text evidence="5">Required for optimal acid stress protection. Exhibits a chaperone-like activity only at low pH by suppressing non-specifically the aggregation of denaturated periplasmic proteins.</text>
</comment>
<dbReference type="Gene3D" id="1.10.890.10">
    <property type="entry name" value="HNS-dependent expression A"/>
    <property type="match status" value="1"/>
</dbReference>
<evidence type="ECO:0000256" key="2">
    <source>
        <dbReference type="ARBA" id="ARBA00022764"/>
    </source>
</evidence>
<gene>
    <name evidence="5" type="primary">hdeA</name>
    <name evidence="6" type="ORF">SAMN04489800_3358</name>
</gene>
<comment type="subcellular location">
    <subcellularLocation>
        <location evidence="5">Periplasm</location>
    </subcellularLocation>
</comment>
<dbReference type="GO" id="GO:0030288">
    <property type="term" value="C:outer membrane-bounded periplasmic space"/>
    <property type="evidence" value="ECO:0007669"/>
    <property type="project" value="InterPro"/>
</dbReference>
<keyword evidence="3 5" id="KW-1015">Disulfide bond</keyword>
<dbReference type="PATRIC" id="fig|882211.3.peg.4143"/>
<protein>
    <recommendedName>
        <fullName evidence="5">Probable acid stress chaperone HdeA</fullName>
    </recommendedName>
</protein>
<evidence type="ECO:0000256" key="5">
    <source>
        <dbReference type="HAMAP-Rule" id="MF_00946"/>
    </source>
</evidence>
<accession>A0A0J6G9Y5</accession>
<dbReference type="RefSeq" id="WP_048361737.1">
    <property type="nucleotide sequence ID" value="NZ_FNUD01000002.1"/>
</dbReference>
<dbReference type="OrthoDB" id="7581659at2"/>
<feature type="signal peptide" evidence="5">
    <location>
        <begin position="1"/>
        <end position="22"/>
    </location>
</feature>
<dbReference type="EMBL" id="FNUD01000002">
    <property type="protein sequence ID" value="SEE98673.1"/>
    <property type="molecule type" value="Genomic_DNA"/>
</dbReference>
<feature type="disulfide bond" evidence="5">
    <location>
        <begin position="33"/>
        <end position="81"/>
    </location>
</feature>
<keyword evidence="2 5" id="KW-0574">Periplasm</keyword>
<dbReference type="InterPro" id="IPR036831">
    <property type="entry name" value="HdeA_sf"/>
</dbReference>
<evidence type="ECO:0000256" key="3">
    <source>
        <dbReference type="ARBA" id="ARBA00023157"/>
    </source>
</evidence>
<evidence type="ECO:0000313" key="7">
    <source>
        <dbReference type="Proteomes" id="UP000183613"/>
    </source>
</evidence>
<name>A0A0J6G9Y5_PSEDM</name>
<evidence type="ECO:0000256" key="1">
    <source>
        <dbReference type="ARBA" id="ARBA00022729"/>
    </source>
</evidence>
<comment type="caution">
    <text evidence="6">The sequence shown here is derived from an EMBL/GenBank/DDBJ whole genome shotgun (WGS) entry which is preliminary data.</text>
</comment>
<feature type="chain" id="PRO_5009993480" description="Probable acid stress chaperone HdeA" evidence="5">
    <location>
        <begin position="23"/>
        <end position="104"/>
    </location>
</feature>